<keyword evidence="5 8" id="KW-0560">Oxidoreductase</keyword>
<gene>
    <name evidence="10" type="ORF">WN51_11367</name>
</gene>
<dbReference type="InterPro" id="IPR037062">
    <property type="entry name" value="Malic_N_dom_sf"/>
</dbReference>
<name>A0A0M9A958_9HYME</name>
<dbReference type="InterPro" id="IPR001891">
    <property type="entry name" value="Malic_OxRdtase"/>
</dbReference>
<dbReference type="Pfam" id="PF03949">
    <property type="entry name" value="Malic_M"/>
    <property type="match status" value="1"/>
</dbReference>
<evidence type="ECO:0000313" key="11">
    <source>
        <dbReference type="Proteomes" id="UP000053105"/>
    </source>
</evidence>
<dbReference type="FunFam" id="2.60.120.290:FF:000058">
    <property type="entry name" value="CUB domaincontaining protein"/>
    <property type="match status" value="1"/>
</dbReference>
<dbReference type="SUPFAM" id="SSF51735">
    <property type="entry name" value="NAD(P)-binding Rossmann-fold domains"/>
    <property type="match status" value="1"/>
</dbReference>
<reference evidence="10 11" key="1">
    <citation type="submission" date="2015-07" db="EMBL/GenBank/DDBJ databases">
        <title>The genome of Melipona quadrifasciata.</title>
        <authorList>
            <person name="Pan H."/>
            <person name="Kapheim K."/>
        </authorList>
    </citation>
    <scope>NUCLEOTIDE SEQUENCE [LARGE SCALE GENOMIC DNA]</scope>
    <source>
        <strain evidence="10">0111107301</strain>
        <tissue evidence="10">Whole body</tissue>
    </source>
</reference>
<dbReference type="InterPro" id="IPR046346">
    <property type="entry name" value="Aminoacid_DH-like_N_sf"/>
</dbReference>
<dbReference type="GO" id="GO:0006108">
    <property type="term" value="P:malate metabolic process"/>
    <property type="evidence" value="ECO:0007669"/>
    <property type="project" value="TreeGrafter"/>
</dbReference>
<comment type="cofactor">
    <cofactor evidence="1">
        <name>Mn(2+)</name>
        <dbReference type="ChEBI" id="CHEBI:29035"/>
    </cofactor>
</comment>
<dbReference type="InterPro" id="IPR012302">
    <property type="entry name" value="Malic_NAD-bd"/>
</dbReference>
<dbReference type="PROSITE" id="PS01180">
    <property type="entry name" value="CUB"/>
    <property type="match status" value="1"/>
</dbReference>
<dbReference type="GO" id="GO:0004473">
    <property type="term" value="F:malate dehydrogenase (decarboxylating) (NADP+) activity"/>
    <property type="evidence" value="ECO:0007669"/>
    <property type="project" value="TreeGrafter"/>
</dbReference>
<dbReference type="CDD" id="cd05312">
    <property type="entry name" value="NAD_bind_1_malic_enz"/>
    <property type="match status" value="1"/>
</dbReference>
<dbReference type="InterPro" id="IPR000859">
    <property type="entry name" value="CUB_dom"/>
</dbReference>
<evidence type="ECO:0000256" key="5">
    <source>
        <dbReference type="ARBA" id="ARBA00023002"/>
    </source>
</evidence>
<evidence type="ECO:0000259" key="9">
    <source>
        <dbReference type="PROSITE" id="PS01180"/>
    </source>
</evidence>
<dbReference type="GO" id="GO:0005739">
    <property type="term" value="C:mitochondrion"/>
    <property type="evidence" value="ECO:0007669"/>
    <property type="project" value="TreeGrafter"/>
</dbReference>
<keyword evidence="11" id="KW-1185">Reference proteome</keyword>
<dbReference type="CDD" id="cd00041">
    <property type="entry name" value="CUB"/>
    <property type="match status" value="1"/>
</dbReference>
<keyword evidence="6" id="KW-1015">Disulfide bond</keyword>
<comment type="caution">
    <text evidence="7">Lacks conserved residue(s) required for the propagation of feature annotation.</text>
</comment>
<dbReference type="PANTHER" id="PTHR23406:SF90">
    <property type="entry name" value="MALIC ENZYME-RELATED"/>
    <property type="match status" value="1"/>
</dbReference>
<dbReference type="STRING" id="166423.A0A0M9A958"/>
<dbReference type="SUPFAM" id="SSF53223">
    <property type="entry name" value="Aminoacid dehydrogenase-like, N-terminal domain"/>
    <property type="match status" value="1"/>
</dbReference>
<dbReference type="SMART" id="SM01274">
    <property type="entry name" value="malic"/>
    <property type="match status" value="1"/>
</dbReference>
<dbReference type="EMBL" id="KQ435710">
    <property type="protein sequence ID" value="KOX79757.1"/>
    <property type="molecule type" value="Genomic_DNA"/>
</dbReference>
<dbReference type="Gene3D" id="3.40.50.10380">
    <property type="entry name" value="Malic enzyme, N-terminal domain"/>
    <property type="match status" value="1"/>
</dbReference>
<comment type="similarity">
    <text evidence="3 8">Belongs to the malic enzymes family.</text>
</comment>
<dbReference type="GO" id="GO:0046872">
    <property type="term" value="F:metal ion binding"/>
    <property type="evidence" value="ECO:0007669"/>
    <property type="project" value="UniProtKB-KW"/>
</dbReference>
<dbReference type="FunFam" id="3.40.50.10380:FF:000008">
    <property type="entry name" value="Malic enzyme"/>
    <property type="match status" value="1"/>
</dbReference>
<dbReference type="SMART" id="SM00042">
    <property type="entry name" value="CUB"/>
    <property type="match status" value="1"/>
</dbReference>
<evidence type="ECO:0000256" key="7">
    <source>
        <dbReference type="PROSITE-ProRule" id="PRU00059"/>
    </source>
</evidence>
<feature type="domain" description="CUB" evidence="9">
    <location>
        <begin position="105"/>
        <end position="223"/>
    </location>
</feature>
<dbReference type="InterPro" id="IPR035914">
    <property type="entry name" value="Sperma_CUB_dom_sf"/>
</dbReference>
<proteinExistence type="inferred from homology"/>
<dbReference type="SUPFAM" id="SSF49854">
    <property type="entry name" value="Spermadhesin, CUB domain"/>
    <property type="match status" value="1"/>
</dbReference>
<evidence type="ECO:0000256" key="8">
    <source>
        <dbReference type="RuleBase" id="RU003426"/>
    </source>
</evidence>
<evidence type="ECO:0000256" key="4">
    <source>
        <dbReference type="ARBA" id="ARBA00022723"/>
    </source>
</evidence>
<evidence type="ECO:0000256" key="2">
    <source>
        <dbReference type="ARBA" id="ARBA00001946"/>
    </source>
</evidence>
<dbReference type="PROSITE" id="PS00331">
    <property type="entry name" value="MALIC_ENZYMES"/>
    <property type="match status" value="1"/>
</dbReference>
<evidence type="ECO:0000256" key="1">
    <source>
        <dbReference type="ARBA" id="ARBA00001936"/>
    </source>
</evidence>
<protein>
    <recommendedName>
        <fullName evidence="8">Malic enzyme</fullName>
    </recommendedName>
</protein>
<dbReference type="Pfam" id="PF00431">
    <property type="entry name" value="CUB"/>
    <property type="match status" value="1"/>
</dbReference>
<dbReference type="SMART" id="SM00919">
    <property type="entry name" value="Malic_M"/>
    <property type="match status" value="1"/>
</dbReference>
<evidence type="ECO:0000256" key="6">
    <source>
        <dbReference type="ARBA" id="ARBA00023157"/>
    </source>
</evidence>
<dbReference type="Gene3D" id="3.40.50.720">
    <property type="entry name" value="NAD(P)-binding Rossmann-like Domain"/>
    <property type="match status" value="1"/>
</dbReference>
<dbReference type="PANTHER" id="PTHR23406">
    <property type="entry name" value="MALIC ENZYME-RELATED"/>
    <property type="match status" value="1"/>
</dbReference>
<dbReference type="InterPro" id="IPR012301">
    <property type="entry name" value="Malic_N_dom"/>
</dbReference>
<organism evidence="10 11">
    <name type="scientific">Melipona quadrifasciata</name>
    <dbReference type="NCBI Taxonomy" id="166423"/>
    <lineage>
        <taxon>Eukaryota</taxon>
        <taxon>Metazoa</taxon>
        <taxon>Ecdysozoa</taxon>
        <taxon>Arthropoda</taxon>
        <taxon>Hexapoda</taxon>
        <taxon>Insecta</taxon>
        <taxon>Pterygota</taxon>
        <taxon>Neoptera</taxon>
        <taxon>Endopterygota</taxon>
        <taxon>Hymenoptera</taxon>
        <taxon>Apocrita</taxon>
        <taxon>Aculeata</taxon>
        <taxon>Apoidea</taxon>
        <taxon>Anthophila</taxon>
        <taxon>Apidae</taxon>
        <taxon>Melipona</taxon>
    </lineage>
</organism>
<accession>A0A0M9A958</accession>
<dbReference type="InterPro" id="IPR015884">
    <property type="entry name" value="Malic_enzyme_CS"/>
</dbReference>
<dbReference type="Proteomes" id="UP000053105">
    <property type="component" value="Unassembled WGS sequence"/>
</dbReference>
<dbReference type="OrthoDB" id="5365701at2759"/>
<dbReference type="FunFam" id="3.40.50.720:FF:000060">
    <property type="entry name" value="Malic enzyme"/>
    <property type="match status" value="1"/>
</dbReference>
<sequence>MTGKVEMRAKNEKNFISSSVQILAPVRCDGVDSVVAYVHIDRKKEKIDLFCGEKPARPIMSNGPRLSLEFNGITSSRQSRGFKAVYSFTENFGITTGRQEAQYPCAFVYNSNETRNGTFASPNYPGLYPRDTECHYFFNGHPNERVHLHFHFFDVEGVTPCEAISASDFVEFSNYMSRDRKYSRHCGQQKEFDVESDRKFFRVTFKSNDRYDATGFNASYVFVDEEGNYTTKPPMSNASAIKGHFLELIAVSVASSRSGIWFLPIVATGNRGYAGQLVSSNEQTKTSEQEEYPRSIVDVQKPSSRNCAGSWARMLPPTHPAAKDILYKEIHEVCGDVVPINMVKGIGHLRDPRLNKGLAFTLEERISLGIHGLQPPRFKTQEEQLALCKASVMKYTEDLNRYLYLVELQERNERLFFRLLSENIEQMMPIVYTPTVGLACQKFGVIYRRPRGLFITIYDKGHIYEILNNWPEQAVRAICVTDGERILGLGDLGACGMGIPVGKLALYTALAGIKPHQCLPITIDVGTNNEQLRNDPHYIGLNKPRSQGAEYDELIDEFMAACVKKYGQNVLIQFEDFGNHNAFRFLDKYRDKYCTFNDDIQGTAAVAVAGILASKRITKKRMCENKFVFLGAGEAAIGIADLCVKAMEADGCTEQEARDNIWMMDIDGLLVKNRPEGNLEGHKIWYAKDHKVMKSLLEVVKEVKPTVLIGASAAAGAFTSEVLKEMAKNNERPLIFALSNPTSKAECTAQQAYDHTNGRCIFSSGSPFGEVKYGGKVYKPGQGNNAYIFPGIALGVIATGVHHITEDLFLISAQAVADHVKDEDLEVGSLYPPLGTIRECSIDIAVRIANYAYAKTGLASEYPEPKDKRQFIVSKMYDANYDSPLPNVYDWPGDYAKPRVLPDNQVTVIKLGVELNGFIRVVIKKGCICVSV</sequence>
<keyword evidence="4 8" id="KW-0479">Metal-binding</keyword>
<comment type="cofactor">
    <cofactor evidence="2">
        <name>Mg(2+)</name>
        <dbReference type="ChEBI" id="CHEBI:18420"/>
    </cofactor>
</comment>
<dbReference type="InterPro" id="IPR036291">
    <property type="entry name" value="NAD(P)-bd_dom_sf"/>
</dbReference>
<dbReference type="PRINTS" id="PR00072">
    <property type="entry name" value="MALOXRDTASE"/>
</dbReference>
<dbReference type="GO" id="GO:0051287">
    <property type="term" value="F:NAD binding"/>
    <property type="evidence" value="ECO:0007669"/>
    <property type="project" value="InterPro"/>
</dbReference>
<dbReference type="Gene3D" id="2.60.120.290">
    <property type="entry name" value="Spermadhesin, CUB domain"/>
    <property type="match status" value="2"/>
</dbReference>
<dbReference type="Pfam" id="PF00390">
    <property type="entry name" value="malic"/>
    <property type="match status" value="1"/>
</dbReference>
<dbReference type="AlphaFoldDB" id="A0A0M9A958"/>
<evidence type="ECO:0000313" key="10">
    <source>
        <dbReference type="EMBL" id="KOX79757.1"/>
    </source>
</evidence>
<evidence type="ECO:0000256" key="3">
    <source>
        <dbReference type="ARBA" id="ARBA00008785"/>
    </source>
</evidence>
<dbReference type="NCBIfam" id="NF010052">
    <property type="entry name" value="PRK13529.1"/>
    <property type="match status" value="1"/>
</dbReference>